<evidence type="ECO:0000256" key="4">
    <source>
        <dbReference type="ARBA" id="ARBA00022801"/>
    </source>
</evidence>
<dbReference type="InterPro" id="IPR033116">
    <property type="entry name" value="TRYPSIN_SER"/>
</dbReference>
<evidence type="ECO:0000313" key="8">
    <source>
        <dbReference type="EMBL" id="KAF7284271.1"/>
    </source>
</evidence>
<dbReference type="FunFam" id="2.40.10.10:FF:000010">
    <property type="entry name" value="Kallikrein related peptidase 11"/>
    <property type="match status" value="1"/>
</dbReference>
<dbReference type="PROSITE" id="PS00135">
    <property type="entry name" value="TRYPSIN_SER"/>
    <property type="match status" value="1"/>
</dbReference>
<dbReference type="InterPro" id="IPR001254">
    <property type="entry name" value="Trypsin_dom"/>
</dbReference>
<dbReference type="GO" id="GO:0005615">
    <property type="term" value="C:extracellular space"/>
    <property type="evidence" value="ECO:0007669"/>
    <property type="project" value="TreeGrafter"/>
</dbReference>
<dbReference type="InterPro" id="IPR050127">
    <property type="entry name" value="Serine_Proteases_S1"/>
</dbReference>
<name>A0A834IQT7_RHYFE</name>
<evidence type="ECO:0000256" key="1">
    <source>
        <dbReference type="ARBA" id="ARBA00004613"/>
    </source>
</evidence>
<evidence type="ECO:0000256" key="6">
    <source>
        <dbReference type="ARBA" id="ARBA00023157"/>
    </source>
</evidence>
<dbReference type="PANTHER" id="PTHR24264:SF65">
    <property type="entry name" value="SRCR DOMAIN-CONTAINING PROTEIN"/>
    <property type="match status" value="1"/>
</dbReference>
<evidence type="ECO:0000256" key="5">
    <source>
        <dbReference type="ARBA" id="ARBA00022825"/>
    </source>
</evidence>
<dbReference type="SMART" id="SM00020">
    <property type="entry name" value="Tryp_SPc"/>
    <property type="match status" value="1"/>
</dbReference>
<keyword evidence="3" id="KW-0645">Protease</keyword>
<dbReference type="SUPFAM" id="SSF50494">
    <property type="entry name" value="Trypsin-like serine proteases"/>
    <property type="match status" value="1"/>
</dbReference>
<dbReference type="InterPro" id="IPR009003">
    <property type="entry name" value="Peptidase_S1_PA"/>
</dbReference>
<dbReference type="OrthoDB" id="10051896at2759"/>
<dbReference type="PROSITE" id="PS50240">
    <property type="entry name" value="TRYPSIN_DOM"/>
    <property type="match status" value="1"/>
</dbReference>
<reference evidence="8" key="1">
    <citation type="submission" date="2020-08" db="EMBL/GenBank/DDBJ databases">
        <title>Genome sequencing and assembly of the red palm weevil Rhynchophorus ferrugineus.</title>
        <authorList>
            <person name="Dias G.B."/>
            <person name="Bergman C.M."/>
            <person name="Manee M."/>
        </authorList>
    </citation>
    <scope>NUCLEOTIDE SEQUENCE</scope>
    <source>
        <strain evidence="8">AA-2017</strain>
        <tissue evidence="8">Whole larva</tissue>
    </source>
</reference>
<proteinExistence type="predicted"/>
<dbReference type="Pfam" id="PF00089">
    <property type="entry name" value="Trypsin"/>
    <property type="match status" value="1"/>
</dbReference>
<protein>
    <recommendedName>
        <fullName evidence="7">Peptidase S1 domain-containing protein</fullName>
    </recommendedName>
</protein>
<evidence type="ECO:0000313" key="9">
    <source>
        <dbReference type="Proteomes" id="UP000625711"/>
    </source>
</evidence>
<comment type="subcellular location">
    <subcellularLocation>
        <location evidence="1">Secreted</location>
    </subcellularLocation>
</comment>
<keyword evidence="6" id="KW-1015">Disulfide bond</keyword>
<dbReference type="InterPro" id="IPR043504">
    <property type="entry name" value="Peptidase_S1_PA_chymotrypsin"/>
</dbReference>
<dbReference type="PANTHER" id="PTHR24264">
    <property type="entry name" value="TRYPSIN-RELATED"/>
    <property type="match status" value="1"/>
</dbReference>
<organism evidence="8 9">
    <name type="scientific">Rhynchophorus ferrugineus</name>
    <name type="common">Red palm weevil</name>
    <name type="synonym">Curculio ferrugineus</name>
    <dbReference type="NCBI Taxonomy" id="354439"/>
    <lineage>
        <taxon>Eukaryota</taxon>
        <taxon>Metazoa</taxon>
        <taxon>Ecdysozoa</taxon>
        <taxon>Arthropoda</taxon>
        <taxon>Hexapoda</taxon>
        <taxon>Insecta</taxon>
        <taxon>Pterygota</taxon>
        <taxon>Neoptera</taxon>
        <taxon>Endopterygota</taxon>
        <taxon>Coleoptera</taxon>
        <taxon>Polyphaga</taxon>
        <taxon>Cucujiformia</taxon>
        <taxon>Curculionidae</taxon>
        <taxon>Dryophthorinae</taxon>
        <taxon>Rhynchophorus</taxon>
    </lineage>
</organism>
<evidence type="ECO:0000259" key="7">
    <source>
        <dbReference type="PROSITE" id="PS50240"/>
    </source>
</evidence>
<accession>A0A834IQT7</accession>
<keyword evidence="9" id="KW-1185">Reference proteome</keyword>
<dbReference type="EMBL" id="JAACXV010000079">
    <property type="protein sequence ID" value="KAF7284271.1"/>
    <property type="molecule type" value="Genomic_DNA"/>
</dbReference>
<comment type="caution">
    <text evidence="8">The sequence shown here is derived from an EMBL/GenBank/DDBJ whole genome shotgun (WGS) entry which is preliminary data.</text>
</comment>
<keyword evidence="2" id="KW-0964">Secreted</keyword>
<dbReference type="InterPro" id="IPR001314">
    <property type="entry name" value="Peptidase_S1A"/>
</dbReference>
<evidence type="ECO:0000256" key="3">
    <source>
        <dbReference type="ARBA" id="ARBA00022670"/>
    </source>
</evidence>
<sequence length="194" mass="21636">MFFRYIGNVKVHQLQIRAGSTDRTLGGQIREIQEMYYPDDKFNIDTYDFDIAILKLIEHLVFNEAVASIELPTPGREIKEHDMAKATGWGMTDPLESTLPKILQVVKLPQISTSSCRKYYGNLISERMFCAGYEEGGKDTCLGDSGGPLVANNTLVGITSWGGDICAQAGKPGVFTKISFFREFIDDIINNKII</sequence>
<dbReference type="PRINTS" id="PR00722">
    <property type="entry name" value="CHYMOTRYPSIN"/>
</dbReference>
<dbReference type="Proteomes" id="UP000625711">
    <property type="component" value="Unassembled WGS sequence"/>
</dbReference>
<dbReference type="Gene3D" id="2.40.10.10">
    <property type="entry name" value="Trypsin-like serine proteases"/>
    <property type="match status" value="1"/>
</dbReference>
<dbReference type="AlphaFoldDB" id="A0A834IQT7"/>
<feature type="domain" description="Peptidase S1" evidence="7">
    <location>
        <begin position="1"/>
        <end position="190"/>
    </location>
</feature>
<keyword evidence="5" id="KW-0720">Serine protease</keyword>
<dbReference type="GO" id="GO:0004252">
    <property type="term" value="F:serine-type endopeptidase activity"/>
    <property type="evidence" value="ECO:0007669"/>
    <property type="project" value="InterPro"/>
</dbReference>
<keyword evidence="4" id="KW-0378">Hydrolase</keyword>
<evidence type="ECO:0000256" key="2">
    <source>
        <dbReference type="ARBA" id="ARBA00022525"/>
    </source>
</evidence>
<dbReference type="CDD" id="cd00190">
    <property type="entry name" value="Tryp_SPc"/>
    <property type="match status" value="1"/>
</dbReference>
<gene>
    <name evidence="8" type="ORF">GWI33_022262</name>
</gene>
<dbReference type="GO" id="GO:0006508">
    <property type="term" value="P:proteolysis"/>
    <property type="evidence" value="ECO:0007669"/>
    <property type="project" value="UniProtKB-KW"/>
</dbReference>